<protein>
    <submittedName>
        <fullName evidence="2">Formate nitrite transporter</fullName>
    </submittedName>
</protein>
<gene>
    <name evidence="2" type="ORF">C2E20_8471</name>
</gene>
<dbReference type="AlphaFoldDB" id="A0A2P6V1F8"/>
<organism evidence="2 3">
    <name type="scientific">Micractinium conductrix</name>
    <dbReference type="NCBI Taxonomy" id="554055"/>
    <lineage>
        <taxon>Eukaryota</taxon>
        <taxon>Viridiplantae</taxon>
        <taxon>Chlorophyta</taxon>
        <taxon>core chlorophytes</taxon>
        <taxon>Trebouxiophyceae</taxon>
        <taxon>Chlorellales</taxon>
        <taxon>Chlorellaceae</taxon>
        <taxon>Chlorella clade</taxon>
        <taxon>Micractinium</taxon>
    </lineage>
</organism>
<keyword evidence="1" id="KW-0812">Transmembrane</keyword>
<keyword evidence="1" id="KW-0472">Membrane</keyword>
<reference evidence="2 3" key="1">
    <citation type="journal article" date="2018" name="Plant J.">
        <title>Genome sequences of Chlorella sorokiniana UTEX 1602 and Micractinium conductrix SAG 241.80: implications to maltose excretion by a green alga.</title>
        <authorList>
            <person name="Arriola M.B."/>
            <person name="Velmurugan N."/>
            <person name="Zhang Y."/>
            <person name="Plunkett M.H."/>
            <person name="Hondzo H."/>
            <person name="Barney B.M."/>
        </authorList>
    </citation>
    <scope>NUCLEOTIDE SEQUENCE [LARGE SCALE GENOMIC DNA]</scope>
    <source>
        <strain evidence="2 3">SAG 241.80</strain>
    </source>
</reference>
<feature type="transmembrane region" description="Helical" evidence="1">
    <location>
        <begin position="90"/>
        <end position="109"/>
    </location>
</feature>
<keyword evidence="1" id="KW-1133">Transmembrane helix</keyword>
<dbReference type="EMBL" id="LHPF02000045">
    <property type="protein sequence ID" value="PSC67913.1"/>
    <property type="molecule type" value="Genomic_DNA"/>
</dbReference>
<accession>A0A2P6V1F8</accession>
<evidence type="ECO:0000313" key="3">
    <source>
        <dbReference type="Proteomes" id="UP000239649"/>
    </source>
</evidence>
<name>A0A2P6V1F8_9CHLO</name>
<dbReference type="Proteomes" id="UP000239649">
    <property type="component" value="Unassembled WGS sequence"/>
</dbReference>
<dbReference type="OrthoDB" id="546340at2759"/>
<evidence type="ECO:0000313" key="2">
    <source>
        <dbReference type="EMBL" id="PSC67913.1"/>
    </source>
</evidence>
<sequence>MQTATASGLRAQLPARRVACGGRTTRVIVCRAQQQQQKQQPQAPFPSAATAAALGSLLAGAPAWAEEADGAAAAAAAANDSFAPLGVTPIGWLLTLSPVIFYLIFNGYRSFVDPKAKFGDAVFAFAALLILTNIICITVFKIRIW</sequence>
<evidence type="ECO:0000256" key="1">
    <source>
        <dbReference type="SAM" id="Phobius"/>
    </source>
</evidence>
<feature type="transmembrane region" description="Helical" evidence="1">
    <location>
        <begin position="121"/>
        <end position="142"/>
    </location>
</feature>
<comment type="caution">
    <text evidence="2">The sequence shown here is derived from an EMBL/GenBank/DDBJ whole genome shotgun (WGS) entry which is preliminary data.</text>
</comment>
<keyword evidence="3" id="KW-1185">Reference proteome</keyword>
<proteinExistence type="predicted"/>